<accession>A0A6D2JHT5</accession>
<protein>
    <submittedName>
        <fullName evidence="1">Uncharacterized protein</fullName>
    </submittedName>
</protein>
<evidence type="ECO:0000313" key="2">
    <source>
        <dbReference type="Proteomes" id="UP000467841"/>
    </source>
</evidence>
<comment type="caution">
    <text evidence="1">The sequence shown here is derived from an EMBL/GenBank/DDBJ whole genome shotgun (WGS) entry which is preliminary data.</text>
</comment>
<evidence type="ECO:0000313" key="1">
    <source>
        <dbReference type="EMBL" id="CAA7041154.1"/>
    </source>
</evidence>
<proteinExistence type="predicted"/>
<dbReference type="Proteomes" id="UP000467841">
    <property type="component" value="Unassembled WGS sequence"/>
</dbReference>
<dbReference type="EMBL" id="CACVBM020001240">
    <property type="protein sequence ID" value="CAA7041154.1"/>
    <property type="molecule type" value="Genomic_DNA"/>
</dbReference>
<dbReference type="AlphaFoldDB" id="A0A6D2JHT5"/>
<keyword evidence="2" id="KW-1185">Reference proteome</keyword>
<organism evidence="1 2">
    <name type="scientific">Microthlaspi erraticum</name>
    <dbReference type="NCBI Taxonomy" id="1685480"/>
    <lineage>
        <taxon>Eukaryota</taxon>
        <taxon>Viridiplantae</taxon>
        <taxon>Streptophyta</taxon>
        <taxon>Embryophyta</taxon>
        <taxon>Tracheophyta</taxon>
        <taxon>Spermatophyta</taxon>
        <taxon>Magnoliopsida</taxon>
        <taxon>eudicotyledons</taxon>
        <taxon>Gunneridae</taxon>
        <taxon>Pentapetalae</taxon>
        <taxon>rosids</taxon>
        <taxon>malvids</taxon>
        <taxon>Brassicales</taxon>
        <taxon>Brassicaceae</taxon>
        <taxon>Coluteocarpeae</taxon>
        <taxon>Microthlaspi</taxon>
    </lineage>
</organism>
<sequence length="146" mass="18021">MEKFPNSQARYLKKICSDHSPLITSMMGENWRKWASFKFDQRWIKREGFRQVVEESWRNQRREPNRTMTEKISACRKEISLWKRRNKPASSIRIQKLHHEINQTLQQDKLNEGELQRLRKEINEEYRNEETFWKQKKQNGLAQDWR</sequence>
<name>A0A6D2JHT5_9BRAS</name>
<dbReference type="OrthoDB" id="1298693at2759"/>
<reference evidence="1" key="1">
    <citation type="submission" date="2020-01" db="EMBL/GenBank/DDBJ databases">
        <authorList>
            <person name="Mishra B."/>
        </authorList>
    </citation>
    <scope>NUCLEOTIDE SEQUENCE [LARGE SCALE GENOMIC DNA]</scope>
</reference>
<gene>
    <name evidence="1" type="ORF">MERR_LOCUS28389</name>
</gene>